<sequence length="343" mass="36070">MKASASRILLPLVLAGALASCAPSDKYKSTCREIEKRISSASQVFYPGSEEYATDIYHTYGSSSQNSTCTVQPGTAQDAATILSIVGDRNTPYAVKSGGHTINPGWSSTPGVLISASRFNTVHYDPETNIAAVGPGQKSEQVYKALEPYNVTVPLGRVSGVGVGGFTLGGGYSWITNQVGLSCDTVVGFEVALPTGKVVKATNTSNADLFFGLKGGGNNFGVVTQINYTAHPQPAVWGGLRVYNGEANVTLLSEAVSQFSDTNADPKAVIGVTYAYNPDQGGLFASIFYYYHGPSPPNGTFDGLLAVPYTSSTILTMSLTQLVSDFSGPLVAPRQVNLLFAYP</sequence>
<keyword evidence="4" id="KW-0560">Oxidoreductase</keyword>
<keyword evidence="5" id="KW-0732">Signal</keyword>
<name>A0A0W0F082_MONRR</name>
<protein>
    <submittedName>
        <fullName evidence="7">Putative FAD-binding domain-containing protein</fullName>
    </submittedName>
</protein>
<proteinExistence type="inferred from homology"/>
<feature type="domain" description="FAD-binding PCMH-type" evidence="6">
    <location>
        <begin position="63"/>
        <end position="233"/>
    </location>
</feature>
<evidence type="ECO:0000256" key="5">
    <source>
        <dbReference type="SAM" id="SignalP"/>
    </source>
</evidence>
<dbReference type="InterPro" id="IPR016169">
    <property type="entry name" value="FAD-bd_PCMH_sub2"/>
</dbReference>
<organism evidence="7 8">
    <name type="scientific">Moniliophthora roreri</name>
    <name type="common">Frosty pod rot fungus</name>
    <name type="synonym">Monilia roreri</name>
    <dbReference type="NCBI Taxonomy" id="221103"/>
    <lineage>
        <taxon>Eukaryota</taxon>
        <taxon>Fungi</taxon>
        <taxon>Dikarya</taxon>
        <taxon>Basidiomycota</taxon>
        <taxon>Agaricomycotina</taxon>
        <taxon>Agaricomycetes</taxon>
        <taxon>Agaricomycetidae</taxon>
        <taxon>Agaricales</taxon>
        <taxon>Marasmiineae</taxon>
        <taxon>Marasmiaceae</taxon>
        <taxon>Moniliophthora</taxon>
    </lineage>
</organism>
<dbReference type="EMBL" id="LATX01002413">
    <property type="protein sequence ID" value="KTB29722.1"/>
    <property type="molecule type" value="Genomic_DNA"/>
</dbReference>
<dbReference type="InterPro" id="IPR016166">
    <property type="entry name" value="FAD-bd_PCMH"/>
</dbReference>
<dbReference type="InterPro" id="IPR036318">
    <property type="entry name" value="FAD-bd_PCMH-like_sf"/>
</dbReference>
<dbReference type="GO" id="GO:0071949">
    <property type="term" value="F:FAD binding"/>
    <property type="evidence" value="ECO:0007669"/>
    <property type="project" value="InterPro"/>
</dbReference>
<dbReference type="PANTHER" id="PTHR42973:SF13">
    <property type="entry name" value="FAD-BINDING PCMH-TYPE DOMAIN-CONTAINING PROTEIN"/>
    <property type="match status" value="1"/>
</dbReference>
<dbReference type="AlphaFoldDB" id="A0A0W0F082"/>
<dbReference type="PROSITE" id="PS51257">
    <property type="entry name" value="PROKAR_LIPOPROTEIN"/>
    <property type="match status" value="1"/>
</dbReference>
<feature type="signal peptide" evidence="5">
    <location>
        <begin position="1"/>
        <end position="19"/>
    </location>
</feature>
<dbReference type="SUPFAM" id="SSF56176">
    <property type="entry name" value="FAD-binding/transporter-associated domain-like"/>
    <property type="match status" value="1"/>
</dbReference>
<evidence type="ECO:0000259" key="6">
    <source>
        <dbReference type="PROSITE" id="PS51387"/>
    </source>
</evidence>
<keyword evidence="2" id="KW-0285">Flavoprotein</keyword>
<keyword evidence="3" id="KW-0274">FAD</keyword>
<reference evidence="7 8" key="1">
    <citation type="submission" date="2015-12" db="EMBL/GenBank/DDBJ databases">
        <title>Draft genome sequence of Moniliophthora roreri, the causal agent of frosty pod rot of cacao.</title>
        <authorList>
            <person name="Aime M.C."/>
            <person name="Diaz-Valderrama J.R."/>
            <person name="Kijpornyongpan T."/>
            <person name="Phillips-Mora W."/>
        </authorList>
    </citation>
    <scope>NUCLEOTIDE SEQUENCE [LARGE SCALE GENOMIC DNA]</scope>
    <source>
        <strain evidence="7 8">MCA 2952</strain>
    </source>
</reference>
<comment type="caution">
    <text evidence="7">The sequence shown here is derived from an EMBL/GenBank/DDBJ whole genome shotgun (WGS) entry which is preliminary data.</text>
</comment>
<evidence type="ECO:0000256" key="4">
    <source>
        <dbReference type="ARBA" id="ARBA00023002"/>
    </source>
</evidence>
<accession>A0A0W0F082</accession>
<dbReference type="InterPro" id="IPR050416">
    <property type="entry name" value="FAD-linked_Oxidoreductase"/>
</dbReference>
<dbReference type="Pfam" id="PF01565">
    <property type="entry name" value="FAD_binding_4"/>
    <property type="match status" value="1"/>
</dbReference>
<dbReference type="eggNOG" id="KOG1231">
    <property type="taxonomic scope" value="Eukaryota"/>
</dbReference>
<gene>
    <name evidence="7" type="ORF">WG66_17697</name>
</gene>
<comment type="similarity">
    <text evidence="1">Belongs to the oxygen-dependent FAD-linked oxidoreductase family.</text>
</comment>
<dbReference type="PANTHER" id="PTHR42973">
    <property type="entry name" value="BINDING OXIDOREDUCTASE, PUTATIVE (AFU_ORTHOLOGUE AFUA_1G17690)-RELATED"/>
    <property type="match status" value="1"/>
</dbReference>
<dbReference type="InterPro" id="IPR006094">
    <property type="entry name" value="Oxid_FAD_bind_N"/>
</dbReference>
<dbReference type="PROSITE" id="PS51387">
    <property type="entry name" value="FAD_PCMH"/>
    <property type="match status" value="1"/>
</dbReference>
<feature type="chain" id="PRO_5006901338" evidence="5">
    <location>
        <begin position="20"/>
        <end position="343"/>
    </location>
</feature>
<evidence type="ECO:0000313" key="8">
    <source>
        <dbReference type="Proteomes" id="UP000054988"/>
    </source>
</evidence>
<dbReference type="Proteomes" id="UP000054988">
    <property type="component" value="Unassembled WGS sequence"/>
</dbReference>
<evidence type="ECO:0000256" key="1">
    <source>
        <dbReference type="ARBA" id="ARBA00005466"/>
    </source>
</evidence>
<evidence type="ECO:0000313" key="7">
    <source>
        <dbReference type="EMBL" id="KTB29722.1"/>
    </source>
</evidence>
<evidence type="ECO:0000256" key="3">
    <source>
        <dbReference type="ARBA" id="ARBA00022827"/>
    </source>
</evidence>
<dbReference type="Gene3D" id="3.30.465.10">
    <property type="match status" value="1"/>
</dbReference>
<dbReference type="GO" id="GO:0016491">
    <property type="term" value="F:oxidoreductase activity"/>
    <property type="evidence" value="ECO:0007669"/>
    <property type="project" value="UniProtKB-KW"/>
</dbReference>
<evidence type="ECO:0000256" key="2">
    <source>
        <dbReference type="ARBA" id="ARBA00022630"/>
    </source>
</evidence>